<evidence type="ECO:0000313" key="2">
    <source>
        <dbReference type="Proteomes" id="UP001281147"/>
    </source>
</evidence>
<dbReference type="EMBL" id="JAUTXU010000296">
    <property type="protein sequence ID" value="KAK3686916.1"/>
    <property type="molecule type" value="Genomic_DNA"/>
</dbReference>
<dbReference type="Proteomes" id="UP001281147">
    <property type="component" value="Unassembled WGS sequence"/>
</dbReference>
<gene>
    <name evidence="1" type="ORF">LTR37_019358</name>
</gene>
<comment type="caution">
    <text evidence="1">The sequence shown here is derived from an EMBL/GenBank/DDBJ whole genome shotgun (WGS) entry which is preliminary data.</text>
</comment>
<evidence type="ECO:0000313" key="1">
    <source>
        <dbReference type="EMBL" id="KAK3686916.1"/>
    </source>
</evidence>
<protein>
    <submittedName>
        <fullName evidence="1">Uncharacterized protein</fullName>
    </submittedName>
</protein>
<keyword evidence="2" id="KW-1185">Reference proteome</keyword>
<name>A0ACC3MFK9_9PEZI</name>
<reference evidence="1" key="1">
    <citation type="submission" date="2023-07" db="EMBL/GenBank/DDBJ databases">
        <title>Black Yeasts Isolated from many extreme environments.</title>
        <authorList>
            <person name="Coleine C."/>
            <person name="Stajich J.E."/>
            <person name="Selbmann L."/>
        </authorList>
    </citation>
    <scope>NUCLEOTIDE SEQUENCE</scope>
    <source>
        <strain evidence="1">CCFEE 5714</strain>
    </source>
</reference>
<sequence>MDWTGGTRRRFAAGKNNSTLQKQKQHFAKARAVLQTTPGSLHGFRPSFLRPTPSPTNSVSGQQLPHVDLTSRQHKLVSSGLGQRERQPERQHFSNQQDEHRQNDSQLPRTRKSLRSSHPAGLSSSDHSCRVGSSTSHVNTSRSKHASRRGSRANKSSQEEKLLLANQQRLLARRDWLGLAPTRPVQMNFLGSHDKEHIGKRRKIEKSGPRTSKPAGRRLVTPLFEQRLAPEDYTTNGGIQLNEVLVKIGTDALVSQTQRTNRSQTPGQVSVRQPSTEFGPLSEEPMLLGADGDSFEALGSTEVPSYAGDVVVPESEAALGLAGSQPIHDIQHVPESAKMHAAVDWYELYLTSPSSGDHANSAHSAFLSDRIPNSQGHGLCAQNLHHDGEGVEVVAASFMQPPYDSRVDVGTTQSQSDDNDRIWRKFMNIRQNTSSHVSMAALKSSSLHLTTSDSSHRPKPNVEDDLGYESQAQPSAPKGAGTQTSKFRHGQELVDGMSLSSPANSVQSRSASLKQITKLAEQPTLQYLQDQEQRDDDALWRSFIIRSQDESDDSPRYLGGDLERGQEDVEAAPQTAFGSPSAAVSGLVKSLEGSQR</sequence>
<proteinExistence type="predicted"/>
<accession>A0ACC3MFK9</accession>
<organism evidence="1 2">
    <name type="scientific">Vermiconidia calcicola</name>
    <dbReference type="NCBI Taxonomy" id="1690605"/>
    <lineage>
        <taxon>Eukaryota</taxon>
        <taxon>Fungi</taxon>
        <taxon>Dikarya</taxon>
        <taxon>Ascomycota</taxon>
        <taxon>Pezizomycotina</taxon>
        <taxon>Dothideomycetes</taxon>
        <taxon>Dothideomycetidae</taxon>
        <taxon>Mycosphaerellales</taxon>
        <taxon>Extremaceae</taxon>
        <taxon>Vermiconidia</taxon>
    </lineage>
</organism>